<dbReference type="InterPro" id="IPR032675">
    <property type="entry name" value="LRR_dom_sf"/>
</dbReference>
<sequence length="1025" mass="119041">MREMSNVVVSDTGETTEEQESFSFFKETVSDDIPPSLLSYFETSKSRAAVCEMFILEELEDTMNQATEFSKDIMELNKQVTCETENEDNNFSTDTHLLPPPTETEALFTHNVSVCPNNEDETGTNEYMGSEKYLEIEVRTLKSSMNEEEIKKSSEYQREHREKQHCEEMKKEEQRRHRERDFQEELKKIMEAEKLRQKEFELMEKRAQEKLEQEFLLQQELISNLQKRVEEERRMREEEQKRIKEERERKRKEEEEKRKREEEDRRKREEERIKRERERKRMEEEEKRNREEEDKRKREEEAIKREMERKRMEEEKRRKEEEEKRKIEEMRLEEQRRKKEEEQRKKEKEEKKRRKREEDNKKIEEEMRKKEEERKSIGCKSLQEVTTVTLEDLPGCSLSTLAQCTRLQSLTLIRCGLKSLEGVSQLPQLCYIDVQENDISFVDCENMTSLRVLRLGHNKLTSIHGLSGVENLNVLDLSYNSITRIAGLEFMRRLQRLSVDHNQLISTRGLRDVYTLLHLDCSNNHLASVEGLENSALLQTLDLRANSLTEPPSLNNHILLRELHLDDNSISSLQGLIACWLPLMHHFSVAQNRITLLPSMSDFVSLANLDLHFNCISELQNVCESLEGCQFLREVHLTGNPLQQESGWRSTLQKAVAGLRTIDGQETDSFQSAPAVQQVSLASGGFLTFCQAQLKQTCDLQLQHSRELSNASSHLDVVRSSCRHFAETLKLAEEQRFAQEYGDTSVSAGQTTPEKALERDRASTEKLAEHSETESTETVPPVIPSRNNISCSYGTLETAESWHDTLNTVTTVLNPSLHSFATKGKSSSSHLDLAPVSNHQALDLKNTAAVVIQQRWRKYRQKCGNISSPPTAERGGERGGDEGKPESGPSYINGSAIDRDYAATIIQAFWRGFALRRRLASALAAVTCPDSGEDETFEEVDMDEFVFDELLSRISEKILEEWGFTDSHTALLMLKRAQKMKSKKQQQKKLRDPSVRLALFRNCNYQRGPVEARNRPAPHNRNYMK</sequence>
<dbReference type="Proteomes" id="UP001279410">
    <property type="component" value="Unassembled WGS sequence"/>
</dbReference>
<dbReference type="Pfam" id="PF00612">
    <property type="entry name" value="IQ"/>
    <property type="match status" value="1"/>
</dbReference>
<organism evidence="4 5">
    <name type="scientific">Lates japonicus</name>
    <name type="common">Japanese lates</name>
    <dbReference type="NCBI Taxonomy" id="270547"/>
    <lineage>
        <taxon>Eukaryota</taxon>
        <taxon>Metazoa</taxon>
        <taxon>Chordata</taxon>
        <taxon>Craniata</taxon>
        <taxon>Vertebrata</taxon>
        <taxon>Euteleostomi</taxon>
        <taxon>Actinopterygii</taxon>
        <taxon>Neopterygii</taxon>
        <taxon>Teleostei</taxon>
        <taxon>Neoteleostei</taxon>
        <taxon>Acanthomorphata</taxon>
        <taxon>Carangaria</taxon>
        <taxon>Carangaria incertae sedis</taxon>
        <taxon>Centropomidae</taxon>
        <taxon>Lates</taxon>
    </lineage>
</organism>
<dbReference type="PANTHER" id="PTHR46652">
    <property type="entry name" value="LEUCINE-RICH REPEAT AND IQ DOMAIN-CONTAINING PROTEIN 1-RELATED"/>
    <property type="match status" value="1"/>
</dbReference>
<feature type="non-terminal residue" evidence="4">
    <location>
        <position position="1025"/>
    </location>
</feature>
<evidence type="ECO:0000313" key="5">
    <source>
        <dbReference type="Proteomes" id="UP001279410"/>
    </source>
</evidence>
<dbReference type="Pfam" id="PF13855">
    <property type="entry name" value="LRR_8"/>
    <property type="match status" value="1"/>
</dbReference>
<name>A0AAD3RB61_LATJO</name>
<dbReference type="PANTHER" id="PTHR46652:SF7">
    <property type="entry name" value="LEUCINE-RICH REPEAT AND IQ DOMAIN-CONTAINING PROTEIN 1"/>
    <property type="match status" value="1"/>
</dbReference>
<feature type="compositionally biased region" description="Basic and acidic residues" evidence="3">
    <location>
        <begin position="148"/>
        <end position="180"/>
    </location>
</feature>
<feature type="region of interest" description="Disordered" evidence="3">
    <location>
        <begin position="145"/>
        <end position="180"/>
    </location>
</feature>
<reference evidence="4" key="1">
    <citation type="submission" date="2022-08" db="EMBL/GenBank/DDBJ databases">
        <title>Genome sequencing of akame (Lates japonicus).</title>
        <authorList>
            <person name="Hashiguchi Y."/>
            <person name="Takahashi H."/>
        </authorList>
    </citation>
    <scope>NUCLEOTIDE SEQUENCE</scope>
    <source>
        <strain evidence="4">Kochi</strain>
    </source>
</reference>
<feature type="compositionally biased region" description="Basic and acidic residues" evidence="3">
    <location>
        <begin position="874"/>
        <end position="885"/>
    </location>
</feature>
<dbReference type="InterPro" id="IPR000048">
    <property type="entry name" value="IQ_motif_EF-hand-BS"/>
</dbReference>
<evidence type="ECO:0000256" key="3">
    <source>
        <dbReference type="SAM" id="MobiDB-lite"/>
    </source>
</evidence>
<feature type="compositionally biased region" description="Polar residues" evidence="3">
    <location>
        <begin position="742"/>
        <end position="753"/>
    </location>
</feature>
<feature type="compositionally biased region" description="Basic and acidic residues" evidence="3">
    <location>
        <begin position="755"/>
        <end position="773"/>
    </location>
</feature>
<evidence type="ECO:0000256" key="1">
    <source>
        <dbReference type="ARBA" id="ARBA00022614"/>
    </source>
</evidence>
<dbReference type="PROSITE" id="PS50096">
    <property type="entry name" value="IQ"/>
    <property type="match status" value="1"/>
</dbReference>
<dbReference type="CDD" id="cd23767">
    <property type="entry name" value="IQCD"/>
    <property type="match status" value="1"/>
</dbReference>
<dbReference type="SMART" id="SM00369">
    <property type="entry name" value="LRR_TYP"/>
    <property type="match status" value="4"/>
</dbReference>
<keyword evidence="1" id="KW-0433">Leucine-rich repeat</keyword>
<dbReference type="PROSITE" id="PS51450">
    <property type="entry name" value="LRR"/>
    <property type="match status" value="5"/>
</dbReference>
<dbReference type="Gene3D" id="3.80.10.10">
    <property type="entry name" value="Ribonuclease Inhibitor"/>
    <property type="match status" value="2"/>
</dbReference>
<feature type="region of interest" description="Disordered" evidence="3">
    <location>
        <begin position="226"/>
        <end position="370"/>
    </location>
</feature>
<dbReference type="AlphaFoldDB" id="A0AAD3RB61"/>
<feature type="region of interest" description="Disordered" evidence="3">
    <location>
        <begin position="741"/>
        <end position="783"/>
    </location>
</feature>
<dbReference type="InterPro" id="IPR050836">
    <property type="entry name" value="SDS22/Internalin_LRR"/>
</dbReference>
<keyword evidence="2" id="KW-0677">Repeat</keyword>
<comment type="caution">
    <text evidence="4">The sequence shown here is derived from an EMBL/GenBank/DDBJ whole genome shotgun (WGS) entry which is preliminary data.</text>
</comment>
<dbReference type="InterPro" id="IPR001611">
    <property type="entry name" value="Leu-rich_rpt"/>
</dbReference>
<feature type="compositionally biased region" description="Basic and acidic residues" evidence="3">
    <location>
        <begin position="227"/>
        <end position="370"/>
    </location>
</feature>
<dbReference type="InterPro" id="IPR003591">
    <property type="entry name" value="Leu-rich_rpt_typical-subtyp"/>
</dbReference>
<evidence type="ECO:0000256" key="2">
    <source>
        <dbReference type="ARBA" id="ARBA00022737"/>
    </source>
</evidence>
<keyword evidence="5" id="KW-1185">Reference proteome</keyword>
<protein>
    <submittedName>
        <fullName evidence="4">Leucine-rich repeat and IQ domain-containing protein 1</fullName>
    </submittedName>
</protein>
<dbReference type="SMART" id="SM00365">
    <property type="entry name" value="LRR_SD22"/>
    <property type="match status" value="4"/>
</dbReference>
<evidence type="ECO:0000313" key="4">
    <source>
        <dbReference type="EMBL" id="GLD61605.1"/>
    </source>
</evidence>
<dbReference type="SUPFAM" id="SSF52058">
    <property type="entry name" value="L domain-like"/>
    <property type="match status" value="1"/>
</dbReference>
<accession>A0AAD3RB61</accession>
<dbReference type="EMBL" id="BRZM01000047">
    <property type="protein sequence ID" value="GLD61605.1"/>
    <property type="molecule type" value="Genomic_DNA"/>
</dbReference>
<gene>
    <name evidence="4" type="ORF">AKAME5_001339700</name>
</gene>
<proteinExistence type="predicted"/>
<feature type="region of interest" description="Disordered" evidence="3">
    <location>
        <begin position="863"/>
        <end position="892"/>
    </location>
</feature>